<proteinExistence type="predicted"/>
<reference evidence="1 2" key="1">
    <citation type="submission" date="2018-12" db="EMBL/GenBank/DDBJ databases">
        <authorList>
            <consortium name="Pathogen Informatics"/>
        </authorList>
    </citation>
    <scope>NUCLEOTIDE SEQUENCE [LARGE SCALE GENOMIC DNA]</scope>
    <source>
        <strain evidence="1 2">NCTC11951</strain>
    </source>
</reference>
<gene>
    <name evidence="1" type="ORF">NCTC11951_00018</name>
</gene>
<evidence type="ECO:0000313" key="2">
    <source>
        <dbReference type="Proteomes" id="UP000275504"/>
    </source>
</evidence>
<protein>
    <submittedName>
        <fullName evidence="1">Lipoprotein</fullName>
    </submittedName>
</protein>
<keyword evidence="1" id="KW-0449">Lipoprotein</keyword>
<name>A0A3S4W0S9_CAMJU</name>
<sequence>MNDKRRIFLLIIPFVFTACASKDILIKTEIKEVKVPIKCPLKLPLKPLIMEI</sequence>
<evidence type="ECO:0000313" key="1">
    <source>
        <dbReference type="EMBL" id="VEG59943.1"/>
    </source>
</evidence>
<dbReference type="Proteomes" id="UP000275504">
    <property type="component" value="Chromosome"/>
</dbReference>
<dbReference type="EMBL" id="LR134359">
    <property type="protein sequence ID" value="VEG59943.1"/>
    <property type="molecule type" value="Genomic_DNA"/>
</dbReference>
<organism evidence="1 2">
    <name type="scientific">Campylobacter jejuni subsp. doylei</name>
    <dbReference type="NCBI Taxonomy" id="32021"/>
    <lineage>
        <taxon>Bacteria</taxon>
        <taxon>Pseudomonadati</taxon>
        <taxon>Campylobacterota</taxon>
        <taxon>Epsilonproteobacteria</taxon>
        <taxon>Campylobacterales</taxon>
        <taxon>Campylobacteraceae</taxon>
        <taxon>Campylobacter</taxon>
    </lineage>
</organism>
<accession>A0A3S4W0S9</accession>
<dbReference type="PROSITE" id="PS51257">
    <property type="entry name" value="PROKAR_LIPOPROTEIN"/>
    <property type="match status" value="1"/>
</dbReference>
<dbReference type="AlphaFoldDB" id="A0A3S4W0S9"/>